<accession>A0ACD1G483</accession>
<dbReference type="Proteomes" id="UP000249057">
    <property type="component" value="Unassembled WGS sequence"/>
</dbReference>
<name>A0ACD1G483_9EURO</name>
<protein>
    <submittedName>
        <fullName evidence="1">Uncharacterized protein</fullName>
    </submittedName>
</protein>
<organism evidence="1 2">
    <name type="scientific">Aspergillus brunneoviolaceus CBS 621.78</name>
    <dbReference type="NCBI Taxonomy" id="1450534"/>
    <lineage>
        <taxon>Eukaryota</taxon>
        <taxon>Fungi</taxon>
        <taxon>Dikarya</taxon>
        <taxon>Ascomycota</taxon>
        <taxon>Pezizomycotina</taxon>
        <taxon>Eurotiomycetes</taxon>
        <taxon>Eurotiomycetidae</taxon>
        <taxon>Eurotiales</taxon>
        <taxon>Aspergillaceae</taxon>
        <taxon>Aspergillus</taxon>
        <taxon>Aspergillus subgen. Circumdati</taxon>
    </lineage>
</organism>
<reference evidence="1" key="1">
    <citation type="submission" date="2018-02" db="EMBL/GenBank/DDBJ databases">
        <title>The genomes of Aspergillus section Nigri reveals drivers in fungal speciation.</title>
        <authorList>
            <consortium name="DOE Joint Genome Institute"/>
            <person name="Vesth T.C."/>
            <person name="Nybo J."/>
            <person name="Theobald S."/>
            <person name="Brandl J."/>
            <person name="Frisvad J.C."/>
            <person name="Nielsen K.F."/>
            <person name="Lyhne E.K."/>
            <person name="Kogle M.E."/>
            <person name="Kuo A."/>
            <person name="Riley R."/>
            <person name="Clum A."/>
            <person name="Nolan M."/>
            <person name="Lipzen A."/>
            <person name="Salamov A."/>
            <person name="Henrissat B."/>
            <person name="Wiebenga A."/>
            <person name="De vries R.P."/>
            <person name="Grigoriev I.V."/>
            <person name="Mortensen U.H."/>
            <person name="Andersen M.R."/>
            <person name="Baker S.E."/>
        </authorList>
    </citation>
    <scope>NUCLEOTIDE SEQUENCE</scope>
    <source>
        <strain evidence="1">CBS 621.78</strain>
    </source>
</reference>
<dbReference type="EMBL" id="KZ825357">
    <property type="protein sequence ID" value="RAH44067.1"/>
    <property type="molecule type" value="Genomic_DNA"/>
</dbReference>
<evidence type="ECO:0000313" key="1">
    <source>
        <dbReference type="EMBL" id="RAH44067.1"/>
    </source>
</evidence>
<keyword evidence="2" id="KW-1185">Reference proteome</keyword>
<gene>
    <name evidence="1" type="ORF">BO95DRAFT_191391</name>
</gene>
<evidence type="ECO:0000313" key="2">
    <source>
        <dbReference type="Proteomes" id="UP000249057"/>
    </source>
</evidence>
<proteinExistence type="predicted"/>
<sequence>MDVLQERAIERGTHLNIVEVLAAVHGLDIKPAEHFQRQNASLAIRLAETVLTRLGVAAADDCCEFDRLPALFGQGLENLDWKGRCQTLVTGQQHWYLDGAHTHESLEVACSWFGRVSGTKNLPRELIFNQQHSSRDPIALLRTVHRIIYTKLGVVFQYAVFCANNTYTDQSCNLEVDYSQCPS</sequence>